<dbReference type="OrthoDB" id="2965336at2"/>
<keyword evidence="4" id="KW-1185">Reference proteome</keyword>
<dbReference type="EMBL" id="FODJ01000001">
    <property type="protein sequence ID" value="SEN41805.1"/>
    <property type="molecule type" value="Genomic_DNA"/>
</dbReference>
<keyword evidence="2" id="KW-1133">Transmembrane helix</keyword>
<gene>
    <name evidence="3" type="ORF">SAMN04488134_10134</name>
</gene>
<dbReference type="STRING" id="872970.SAMN04488134_10134"/>
<reference evidence="3 4" key="1">
    <citation type="submission" date="2016-10" db="EMBL/GenBank/DDBJ databases">
        <authorList>
            <person name="de Groot N.N."/>
        </authorList>
    </citation>
    <scope>NUCLEOTIDE SEQUENCE [LARGE SCALE GENOMIC DNA]</scope>
    <source>
        <strain evidence="3 4">CGMCC 1.10434</strain>
    </source>
</reference>
<keyword evidence="2" id="KW-0472">Membrane</keyword>
<evidence type="ECO:0000313" key="3">
    <source>
        <dbReference type="EMBL" id="SEN41805.1"/>
    </source>
</evidence>
<evidence type="ECO:0000256" key="1">
    <source>
        <dbReference type="SAM" id="MobiDB-lite"/>
    </source>
</evidence>
<dbReference type="Proteomes" id="UP000199300">
    <property type="component" value="Unassembled WGS sequence"/>
</dbReference>
<evidence type="ECO:0008006" key="5">
    <source>
        <dbReference type="Google" id="ProtNLM"/>
    </source>
</evidence>
<proteinExistence type="predicted"/>
<protein>
    <recommendedName>
        <fullName evidence="5">Sporulation and spore germination</fullName>
    </recommendedName>
</protein>
<evidence type="ECO:0000256" key="2">
    <source>
        <dbReference type="SAM" id="Phobius"/>
    </source>
</evidence>
<accession>A0A1H8GDI0</accession>
<keyword evidence="2" id="KW-0812">Transmembrane</keyword>
<evidence type="ECO:0000313" key="4">
    <source>
        <dbReference type="Proteomes" id="UP000199300"/>
    </source>
</evidence>
<name>A0A1H8GDI0_9BACI</name>
<dbReference type="RefSeq" id="WP_091493359.1">
    <property type="nucleotide sequence ID" value="NZ_FODJ01000001.1"/>
</dbReference>
<organism evidence="3 4">
    <name type="scientific">Amphibacillus marinus</name>
    <dbReference type="NCBI Taxonomy" id="872970"/>
    <lineage>
        <taxon>Bacteria</taxon>
        <taxon>Bacillati</taxon>
        <taxon>Bacillota</taxon>
        <taxon>Bacilli</taxon>
        <taxon>Bacillales</taxon>
        <taxon>Bacillaceae</taxon>
        <taxon>Amphibacillus</taxon>
    </lineage>
</organism>
<feature type="region of interest" description="Disordered" evidence="1">
    <location>
        <begin position="107"/>
        <end position="130"/>
    </location>
</feature>
<feature type="transmembrane region" description="Helical" evidence="2">
    <location>
        <begin position="47"/>
        <end position="69"/>
    </location>
</feature>
<sequence length="432" mass="48406">MDRNEKEDQLIEQLKKMPQIKDDLSKEMLLKRININLNKQDQKQDRLWYKWFLPSVASIAMVFILIIVAQQNLFQGDDQIMERTTSDRDMSLRSDSNNDEVQMFLADEEESGSATADEADNYQNENDGDDLNILDSARMALPTEEDQLVYYDHDSFVDADGVETFTVTVVDVNANFVIPLTLISSSSTGDPNDYYSRINSFLSDEAIEELGISLYPFQDMSFEFGFDGNVVYLTVPDDYQFSEGTFAEGLLDEVLSIMFADYDVDTVILQTESGQQGIEMSHSGLVTEIELLDQLANSAYKIYQASSERLLVPITRSSDEGSTFNTIDEAFAEMQVDQSDSYLTASIPAEVVDITVEQTSNEQLTVKMGPYPDFGDNILTSEMIEAILMTAKSFGFQEVAFEIDGINGEVGRFNLNEAVPVPDGINAKLIAD</sequence>
<dbReference type="AlphaFoldDB" id="A0A1H8GDI0"/>